<dbReference type="Pfam" id="PF07690">
    <property type="entry name" value="MFS_1"/>
    <property type="match status" value="1"/>
</dbReference>
<keyword evidence="5 6" id="KW-0472">Membrane</keyword>
<evidence type="ECO:0000313" key="8">
    <source>
        <dbReference type="EMBL" id="MFD2033812.1"/>
    </source>
</evidence>
<evidence type="ECO:0000256" key="5">
    <source>
        <dbReference type="ARBA" id="ARBA00023136"/>
    </source>
</evidence>
<feature type="domain" description="Major facilitator superfamily (MFS) profile" evidence="7">
    <location>
        <begin position="1"/>
        <end position="397"/>
    </location>
</feature>
<feature type="transmembrane region" description="Helical" evidence="6">
    <location>
        <begin position="313"/>
        <end position="336"/>
    </location>
</feature>
<dbReference type="InterPro" id="IPR001958">
    <property type="entry name" value="Tet-R_TetA/multi-R_MdtG-like"/>
</dbReference>
<dbReference type="InterPro" id="IPR020846">
    <property type="entry name" value="MFS_dom"/>
</dbReference>
<feature type="transmembrane region" description="Helical" evidence="6">
    <location>
        <begin position="129"/>
        <end position="154"/>
    </location>
</feature>
<protein>
    <submittedName>
        <fullName evidence="8">MFS transporter</fullName>
    </submittedName>
</protein>
<comment type="caution">
    <text evidence="8">The sequence shown here is derived from an EMBL/GenBank/DDBJ whole genome shotgun (WGS) entry which is preliminary data.</text>
</comment>
<dbReference type="EMBL" id="JBHUHR010000009">
    <property type="protein sequence ID" value="MFD2033812.1"/>
    <property type="molecule type" value="Genomic_DNA"/>
</dbReference>
<keyword evidence="4 6" id="KW-1133">Transmembrane helix</keyword>
<evidence type="ECO:0000256" key="3">
    <source>
        <dbReference type="ARBA" id="ARBA00022692"/>
    </source>
</evidence>
<feature type="transmembrane region" description="Helical" evidence="6">
    <location>
        <begin position="6"/>
        <end position="26"/>
    </location>
</feature>
<feature type="transmembrane region" description="Helical" evidence="6">
    <location>
        <begin position="160"/>
        <end position="181"/>
    </location>
</feature>
<keyword evidence="3 6" id="KW-0812">Transmembrane</keyword>
<evidence type="ECO:0000256" key="6">
    <source>
        <dbReference type="SAM" id="Phobius"/>
    </source>
</evidence>
<evidence type="ECO:0000256" key="4">
    <source>
        <dbReference type="ARBA" id="ARBA00022989"/>
    </source>
</evidence>
<dbReference type="PRINTS" id="PR01035">
    <property type="entry name" value="TCRTETA"/>
</dbReference>
<name>A0ABW4VGN4_9BACT</name>
<dbReference type="PANTHER" id="PTHR23504">
    <property type="entry name" value="MAJOR FACILITATOR SUPERFAMILY DOMAIN-CONTAINING PROTEIN 10"/>
    <property type="match status" value="1"/>
</dbReference>
<evidence type="ECO:0000256" key="1">
    <source>
        <dbReference type="ARBA" id="ARBA00004141"/>
    </source>
</evidence>
<evidence type="ECO:0000259" key="7">
    <source>
        <dbReference type="PROSITE" id="PS50850"/>
    </source>
</evidence>
<comment type="subcellular location">
    <subcellularLocation>
        <location evidence="1">Membrane</location>
        <topology evidence="1">Multi-pass membrane protein</topology>
    </subcellularLocation>
</comment>
<dbReference type="PROSITE" id="PS50850">
    <property type="entry name" value="MFS"/>
    <property type="match status" value="1"/>
</dbReference>
<dbReference type="PANTHER" id="PTHR23504:SF15">
    <property type="entry name" value="MAJOR FACILITATOR SUPERFAMILY (MFS) PROFILE DOMAIN-CONTAINING PROTEIN"/>
    <property type="match status" value="1"/>
</dbReference>
<dbReference type="Proteomes" id="UP001597361">
    <property type="component" value="Unassembled WGS sequence"/>
</dbReference>
<proteinExistence type="predicted"/>
<feature type="transmembrane region" description="Helical" evidence="6">
    <location>
        <begin position="348"/>
        <end position="373"/>
    </location>
</feature>
<evidence type="ECO:0000256" key="2">
    <source>
        <dbReference type="ARBA" id="ARBA00022448"/>
    </source>
</evidence>
<feature type="transmembrane region" description="Helical" evidence="6">
    <location>
        <begin position="222"/>
        <end position="246"/>
    </location>
</feature>
<dbReference type="SUPFAM" id="SSF103473">
    <property type="entry name" value="MFS general substrate transporter"/>
    <property type="match status" value="1"/>
</dbReference>
<gene>
    <name evidence="8" type="ORF">ACFSKL_03365</name>
</gene>
<feature type="transmembrane region" description="Helical" evidence="6">
    <location>
        <begin position="258"/>
        <end position="277"/>
    </location>
</feature>
<dbReference type="InterPro" id="IPR011701">
    <property type="entry name" value="MFS"/>
</dbReference>
<dbReference type="InterPro" id="IPR036259">
    <property type="entry name" value="MFS_trans_sf"/>
</dbReference>
<dbReference type="Gene3D" id="1.20.1250.20">
    <property type="entry name" value="MFS general substrate transporter like domains"/>
    <property type="match status" value="1"/>
</dbReference>
<organism evidence="8 9">
    <name type="scientific">Belliella marina</name>
    <dbReference type="NCBI Taxonomy" id="1644146"/>
    <lineage>
        <taxon>Bacteria</taxon>
        <taxon>Pseudomonadati</taxon>
        <taxon>Bacteroidota</taxon>
        <taxon>Cytophagia</taxon>
        <taxon>Cytophagales</taxon>
        <taxon>Cyclobacteriaceae</taxon>
        <taxon>Belliella</taxon>
    </lineage>
</organism>
<feature type="transmembrane region" description="Helical" evidence="6">
    <location>
        <begin position="289"/>
        <end position="307"/>
    </location>
</feature>
<accession>A0ABW4VGN4</accession>
<evidence type="ECO:0000313" key="9">
    <source>
        <dbReference type="Proteomes" id="UP001597361"/>
    </source>
</evidence>
<keyword evidence="2" id="KW-0813">Transport</keyword>
<keyword evidence="9" id="KW-1185">Reference proteome</keyword>
<sequence length="397" mass="44008">MNRQIYLIYAIVLADMTASSIILPILPQLVEGSKNPQIILALGTALFLGIQVFTVLIFGKMSDFYGRKPIFLLSAVGTFFANTILLFQTPLSFLANRASDGLTNGAIGVVKSSITEISPSNKLQRNMGLAGSVFSIGFIVGPLLSGGLILLLNLEGKDAITPLIFLALSIAIINITLSLIFKETLIQTERARGSIYQIIQEKLNFRDAFGSLNRLQSTNEKAFKLILIQFFLTLSLGHYHYFIIFIGLGELKMNAKEISQFFIFMGIVNILTNYIFFTKLVNKVQPIKFIVIIAILSIITHIGYANIGSSKPLLYSILVFDCLTISLLPGIVDILLAEETKPNNRGEIFGYSQLFVSFADILTTVVFGLLSLFSFNLPFYWFAICLAPLTLTNRWLK</sequence>
<feature type="transmembrane region" description="Helical" evidence="6">
    <location>
        <begin position="379"/>
        <end position="396"/>
    </location>
</feature>
<feature type="transmembrane region" description="Helical" evidence="6">
    <location>
        <begin position="38"/>
        <end position="58"/>
    </location>
</feature>
<reference evidence="9" key="1">
    <citation type="journal article" date="2019" name="Int. J. Syst. Evol. Microbiol.">
        <title>The Global Catalogue of Microorganisms (GCM) 10K type strain sequencing project: providing services to taxonomists for standard genome sequencing and annotation.</title>
        <authorList>
            <consortium name="The Broad Institute Genomics Platform"/>
            <consortium name="The Broad Institute Genome Sequencing Center for Infectious Disease"/>
            <person name="Wu L."/>
            <person name="Ma J."/>
        </authorList>
    </citation>
    <scope>NUCLEOTIDE SEQUENCE [LARGE SCALE GENOMIC DNA]</scope>
    <source>
        <strain evidence="9">CGMCC 1.15180</strain>
    </source>
</reference>